<keyword evidence="2" id="KW-0049">Antioxidant</keyword>
<protein>
    <recommendedName>
        <fullName evidence="6">Peroxiredoxin 5</fullName>
    </recommendedName>
</protein>
<accession>A0A2K5H7U9</accession>
<dbReference type="PANTHER" id="PTHR10430">
    <property type="entry name" value="PEROXIREDOXIN"/>
    <property type="match status" value="1"/>
</dbReference>
<dbReference type="InterPro" id="IPR036249">
    <property type="entry name" value="Thioredoxin-like_sf"/>
</dbReference>
<dbReference type="SUPFAM" id="SSF52833">
    <property type="entry name" value="Thioredoxin-like"/>
    <property type="match status" value="1"/>
</dbReference>
<sequence length="102" mass="10501">MGLASVCVLRRSAGYILCGAAGQSVAATAAAEGKVRLLADPTGAFGKETDLLLDDLLVSIFGNRRLKRLSMVVQDGIVKALNVEPDGTGLTCSLAPSIISQL</sequence>
<dbReference type="GO" id="GO:0045454">
    <property type="term" value="P:cell redox homeostasis"/>
    <property type="evidence" value="ECO:0007669"/>
    <property type="project" value="TreeGrafter"/>
</dbReference>
<dbReference type="Gene3D" id="3.40.30.10">
    <property type="entry name" value="Glutaredoxin"/>
    <property type="match status" value="1"/>
</dbReference>
<dbReference type="Proteomes" id="UP000233080">
    <property type="component" value="Unassembled WGS sequence"/>
</dbReference>
<dbReference type="InterPro" id="IPR037944">
    <property type="entry name" value="PRX5-like"/>
</dbReference>
<evidence type="ECO:0000313" key="5">
    <source>
        <dbReference type="Proteomes" id="UP000233080"/>
    </source>
</evidence>
<name>A0A2K5H7U9_COLAP</name>
<dbReference type="Ensembl" id="ENSCANT00000001732.1">
    <property type="protein sequence ID" value="ENSCANP00000000421.1"/>
    <property type="gene ID" value="ENSCANG00000001509.1"/>
</dbReference>
<evidence type="ECO:0000256" key="2">
    <source>
        <dbReference type="ARBA" id="ARBA00022862"/>
    </source>
</evidence>
<evidence type="ECO:0000256" key="3">
    <source>
        <dbReference type="ARBA" id="ARBA00023002"/>
    </source>
</evidence>
<evidence type="ECO:0008006" key="6">
    <source>
        <dbReference type="Google" id="ProtNLM"/>
    </source>
</evidence>
<reference evidence="4" key="2">
    <citation type="submission" date="2025-09" db="UniProtKB">
        <authorList>
            <consortium name="Ensembl"/>
        </authorList>
    </citation>
    <scope>IDENTIFICATION</scope>
</reference>
<keyword evidence="1" id="KW-0575">Peroxidase</keyword>
<reference evidence="4" key="1">
    <citation type="submission" date="2025-08" db="UniProtKB">
        <authorList>
            <consortium name="Ensembl"/>
        </authorList>
    </citation>
    <scope>IDENTIFICATION</scope>
</reference>
<dbReference type="GO" id="GO:0008379">
    <property type="term" value="F:thioredoxin peroxidase activity"/>
    <property type="evidence" value="ECO:0007669"/>
    <property type="project" value="InterPro"/>
</dbReference>
<dbReference type="GO" id="GO:0042744">
    <property type="term" value="P:hydrogen peroxide catabolic process"/>
    <property type="evidence" value="ECO:0007669"/>
    <property type="project" value="TreeGrafter"/>
</dbReference>
<evidence type="ECO:0000256" key="1">
    <source>
        <dbReference type="ARBA" id="ARBA00022559"/>
    </source>
</evidence>
<dbReference type="GO" id="GO:0034599">
    <property type="term" value="P:cellular response to oxidative stress"/>
    <property type="evidence" value="ECO:0007669"/>
    <property type="project" value="InterPro"/>
</dbReference>
<keyword evidence="5" id="KW-1185">Reference proteome</keyword>
<dbReference type="AlphaFoldDB" id="A0A2K5H7U9"/>
<dbReference type="GO" id="GO:0005739">
    <property type="term" value="C:mitochondrion"/>
    <property type="evidence" value="ECO:0007669"/>
    <property type="project" value="TreeGrafter"/>
</dbReference>
<dbReference type="PANTHER" id="PTHR10430:SF16">
    <property type="entry name" value="PEROXIREDOXIN-5, MITOCHONDRIAL"/>
    <property type="match status" value="1"/>
</dbReference>
<organism evidence="4 5">
    <name type="scientific">Colobus angolensis palliatus</name>
    <name type="common">Peters' Angolan colobus</name>
    <dbReference type="NCBI Taxonomy" id="336983"/>
    <lineage>
        <taxon>Eukaryota</taxon>
        <taxon>Metazoa</taxon>
        <taxon>Chordata</taxon>
        <taxon>Craniata</taxon>
        <taxon>Vertebrata</taxon>
        <taxon>Euteleostomi</taxon>
        <taxon>Mammalia</taxon>
        <taxon>Eutheria</taxon>
        <taxon>Euarchontoglires</taxon>
        <taxon>Primates</taxon>
        <taxon>Haplorrhini</taxon>
        <taxon>Catarrhini</taxon>
        <taxon>Cercopithecidae</taxon>
        <taxon>Colobinae</taxon>
        <taxon>Colobus</taxon>
    </lineage>
</organism>
<dbReference type="GO" id="GO:0005777">
    <property type="term" value="C:peroxisome"/>
    <property type="evidence" value="ECO:0007669"/>
    <property type="project" value="TreeGrafter"/>
</dbReference>
<keyword evidence="3" id="KW-0560">Oxidoreductase</keyword>
<evidence type="ECO:0000313" key="4">
    <source>
        <dbReference type="Ensembl" id="ENSCANP00000000421.1"/>
    </source>
</evidence>
<proteinExistence type="predicted"/>
<dbReference type="FunFam" id="3.40.30.10:FF:000553">
    <property type="entry name" value="Peroxiredoxin-2C"/>
    <property type="match status" value="1"/>
</dbReference>